<dbReference type="PANTHER" id="PTHR43340">
    <property type="entry name" value="HYPOXANTHINE-GUANINE PHOSPHORIBOSYLTRANSFERASE"/>
    <property type="match status" value="1"/>
</dbReference>
<evidence type="ECO:0000256" key="3">
    <source>
        <dbReference type="ARBA" id="ARBA00004669"/>
    </source>
</evidence>
<dbReference type="Proteomes" id="UP000195137">
    <property type="component" value="Unassembled WGS sequence"/>
</dbReference>
<dbReference type="GO" id="GO:0046100">
    <property type="term" value="P:hypoxanthine metabolic process"/>
    <property type="evidence" value="ECO:0007669"/>
    <property type="project" value="TreeGrafter"/>
</dbReference>
<dbReference type="SUPFAM" id="SSF53271">
    <property type="entry name" value="PRTase-like"/>
    <property type="match status" value="1"/>
</dbReference>
<evidence type="ECO:0000256" key="2">
    <source>
        <dbReference type="ARBA" id="ARBA00004496"/>
    </source>
</evidence>
<keyword evidence="8 14" id="KW-0808">Transferase</keyword>
<evidence type="ECO:0000256" key="6">
    <source>
        <dbReference type="ARBA" id="ARBA00022490"/>
    </source>
</evidence>
<evidence type="ECO:0000256" key="12">
    <source>
        <dbReference type="ARBA" id="ARBA00022842"/>
    </source>
</evidence>
<keyword evidence="10" id="KW-0660">Purine salvage</keyword>
<dbReference type="EC" id="2.4.2.8" evidence="5"/>
<dbReference type="InterPro" id="IPR005904">
    <property type="entry name" value="Hxn_phspho_trans"/>
</dbReference>
<dbReference type="GO" id="GO:0004422">
    <property type="term" value="F:hypoxanthine phosphoribosyltransferase activity"/>
    <property type="evidence" value="ECO:0007669"/>
    <property type="project" value="InterPro"/>
</dbReference>
<dbReference type="GO" id="GO:0000287">
    <property type="term" value="F:magnesium ion binding"/>
    <property type="evidence" value="ECO:0007669"/>
    <property type="project" value="TreeGrafter"/>
</dbReference>
<keyword evidence="7 14" id="KW-0328">Glycosyltransferase</keyword>
<dbReference type="EMBL" id="MRZU01000004">
    <property type="protein sequence ID" value="OUJ18514.1"/>
    <property type="molecule type" value="Genomic_DNA"/>
</dbReference>
<keyword evidence="9" id="KW-0479">Metal-binding</keyword>
<comment type="similarity">
    <text evidence="4">Belongs to the purine/pyrimidine phosphoribosyltransferase family.</text>
</comment>
<dbReference type="InterPro" id="IPR029057">
    <property type="entry name" value="PRTase-like"/>
</dbReference>
<gene>
    <name evidence="14" type="ORF">AMET1_1433</name>
</gene>
<dbReference type="Pfam" id="PF00156">
    <property type="entry name" value="Pribosyltran"/>
    <property type="match status" value="1"/>
</dbReference>
<dbReference type="PANTHER" id="PTHR43340:SF1">
    <property type="entry name" value="HYPOXANTHINE PHOSPHORIBOSYLTRANSFERASE"/>
    <property type="match status" value="1"/>
</dbReference>
<evidence type="ECO:0000256" key="9">
    <source>
        <dbReference type="ARBA" id="ARBA00022723"/>
    </source>
</evidence>
<organism evidence="14 15">
    <name type="scientific">Methanonatronarchaeum thermophilum</name>
    <dbReference type="NCBI Taxonomy" id="1927129"/>
    <lineage>
        <taxon>Archaea</taxon>
        <taxon>Methanobacteriati</taxon>
        <taxon>Methanobacteriota</taxon>
        <taxon>Methanonatronarchaeia</taxon>
        <taxon>Methanonatronarchaeales</taxon>
        <taxon>Methanonatronarchaeaceae</taxon>
        <taxon>Methanonatronarchaeum</taxon>
    </lineage>
</organism>
<comment type="caution">
    <text evidence="14">The sequence shown here is derived from an EMBL/GenBank/DDBJ whole genome shotgun (WGS) entry which is preliminary data.</text>
</comment>
<dbReference type="GO" id="GO:0032264">
    <property type="term" value="P:IMP salvage"/>
    <property type="evidence" value="ECO:0007669"/>
    <property type="project" value="TreeGrafter"/>
</dbReference>
<comment type="cofactor">
    <cofactor evidence="1">
        <name>Mg(2+)</name>
        <dbReference type="ChEBI" id="CHEBI:18420"/>
    </cofactor>
</comment>
<comment type="subcellular location">
    <subcellularLocation>
        <location evidence="2">Cytoplasm</location>
    </subcellularLocation>
</comment>
<dbReference type="GO" id="GO:0000166">
    <property type="term" value="F:nucleotide binding"/>
    <property type="evidence" value="ECO:0007669"/>
    <property type="project" value="UniProtKB-KW"/>
</dbReference>
<dbReference type="GO" id="GO:0006178">
    <property type="term" value="P:guanine salvage"/>
    <property type="evidence" value="ECO:0007669"/>
    <property type="project" value="TreeGrafter"/>
</dbReference>
<evidence type="ECO:0000256" key="11">
    <source>
        <dbReference type="ARBA" id="ARBA00022741"/>
    </source>
</evidence>
<evidence type="ECO:0000256" key="7">
    <source>
        <dbReference type="ARBA" id="ARBA00022676"/>
    </source>
</evidence>
<dbReference type="CDD" id="cd06223">
    <property type="entry name" value="PRTases_typeI"/>
    <property type="match status" value="1"/>
</dbReference>
<evidence type="ECO:0000256" key="4">
    <source>
        <dbReference type="ARBA" id="ARBA00008391"/>
    </source>
</evidence>
<evidence type="ECO:0000259" key="13">
    <source>
        <dbReference type="Pfam" id="PF00156"/>
    </source>
</evidence>
<keyword evidence="15" id="KW-1185">Reference proteome</keyword>
<keyword evidence="12" id="KW-0460">Magnesium</keyword>
<proteinExistence type="inferred from homology"/>
<evidence type="ECO:0000313" key="15">
    <source>
        <dbReference type="Proteomes" id="UP000195137"/>
    </source>
</evidence>
<dbReference type="InterPro" id="IPR000836">
    <property type="entry name" value="PRTase_dom"/>
</dbReference>
<feature type="domain" description="Phosphoribosyltransferase" evidence="13">
    <location>
        <begin position="9"/>
        <end position="154"/>
    </location>
</feature>
<keyword evidence="11" id="KW-0547">Nucleotide-binding</keyword>
<evidence type="ECO:0000256" key="1">
    <source>
        <dbReference type="ARBA" id="ARBA00001946"/>
    </source>
</evidence>
<evidence type="ECO:0000256" key="8">
    <source>
        <dbReference type="ARBA" id="ARBA00022679"/>
    </source>
</evidence>
<name>A0A1Y3GE96_9EURY</name>
<sequence length="172" mass="19992">MEKNLLYSEKEIKNKVKAIAKQITEDYQKNKPVMIGVLKGSVIFLSDLMRETEIPLEIDFVDVKSYKGTESTKPELRLNTTHKIKNRDIILVDDILDTGKTMQLLKKEFKSRGAKSIKICTLLDKPSRREVEIQPDYTGFRIPDVFVIGYGLDYNEKHRNLPDIYKIEQQKT</sequence>
<comment type="pathway">
    <text evidence="3">Purine metabolism; IMP biosynthesis via salvage pathway; IMP from hypoxanthine: step 1/1.</text>
</comment>
<protein>
    <recommendedName>
        <fullName evidence="5">hypoxanthine phosphoribosyltransferase</fullName>
        <ecNumber evidence="5">2.4.2.8</ecNumber>
    </recommendedName>
</protein>
<dbReference type="GO" id="GO:0006166">
    <property type="term" value="P:purine ribonucleoside salvage"/>
    <property type="evidence" value="ECO:0007669"/>
    <property type="project" value="UniProtKB-KW"/>
</dbReference>
<keyword evidence="6" id="KW-0963">Cytoplasm</keyword>
<dbReference type="GO" id="GO:0032263">
    <property type="term" value="P:GMP salvage"/>
    <property type="evidence" value="ECO:0007669"/>
    <property type="project" value="TreeGrafter"/>
</dbReference>
<dbReference type="AlphaFoldDB" id="A0A1Y3GE96"/>
<accession>A0A1Y3GE96</accession>
<reference evidence="14 15" key="1">
    <citation type="submission" date="2016-12" db="EMBL/GenBank/DDBJ databases">
        <title>Discovery of methanogenic haloarchaea.</title>
        <authorList>
            <person name="Sorokin D.Y."/>
            <person name="Makarova K.S."/>
            <person name="Abbas B."/>
            <person name="Ferrer M."/>
            <person name="Golyshin P.N."/>
        </authorList>
    </citation>
    <scope>NUCLEOTIDE SEQUENCE [LARGE SCALE GENOMIC DNA]</scope>
    <source>
        <strain evidence="14">AMET1</strain>
    </source>
</reference>
<dbReference type="NCBIfam" id="TIGR01203">
    <property type="entry name" value="HGPRTase"/>
    <property type="match status" value="1"/>
</dbReference>
<evidence type="ECO:0000313" key="14">
    <source>
        <dbReference type="EMBL" id="OUJ18514.1"/>
    </source>
</evidence>
<evidence type="ECO:0000256" key="10">
    <source>
        <dbReference type="ARBA" id="ARBA00022726"/>
    </source>
</evidence>
<dbReference type="GO" id="GO:0005829">
    <property type="term" value="C:cytosol"/>
    <property type="evidence" value="ECO:0007669"/>
    <property type="project" value="TreeGrafter"/>
</dbReference>
<dbReference type="Gene3D" id="3.40.50.2020">
    <property type="match status" value="1"/>
</dbReference>
<dbReference type="InterPro" id="IPR050408">
    <property type="entry name" value="HGPRT"/>
</dbReference>
<evidence type="ECO:0000256" key="5">
    <source>
        <dbReference type="ARBA" id="ARBA00011895"/>
    </source>
</evidence>
<dbReference type="FunFam" id="3.40.50.2020:FF:000006">
    <property type="entry name" value="Hypoxanthine phosphoribosyltransferase"/>
    <property type="match status" value="1"/>
</dbReference>